<dbReference type="SUPFAM" id="SSF56784">
    <property type="entry name" value="HAD-like"/>
    <property type="match status" value="1"/>
</dbReference>
<proteinExistence type="inferred from homology"/>
<dbReference type="Gene3D" id="1.20.1440.100">
    <property type="entry name" value="SG protein - dephosphorylation function"/>
    <property type="match status" value="1"/>
</dbReference>
<dbReference type="GO" id="GO:0016787">
    <property type="term" value="F:hydrolase activity"/>
    <property type="evidence" value="ECO:0007669"/>
    <property type="project" value="UniProtKB-KW"/>
</dbReference>
<dbReference type="NCBIfam" id="TIGR01488">
    <property type="entry name" value="HAD-SF-IB"/>
    <property type="match status" value="1"/>
</dbReference>
<comment type="similarity">
    <text evidence="1">Belongs to the HAD-like hydrolase superfamily. SerB family.</text>
</comment>
<evidence type="ECO:0000313" key="6">
    <source>
        <dbReference type="Proteomes" id="UP000677913"/>
    </source>
</evidence>
<dbReference type="Pfam" id="PF12710">
    <property type="entry name" value="HAD"/>
    <property type="match status" value="1"/>
</dbReference>
<evidence type="ECO:0000256" key="3">
    <source>
        <dbReference type="ARBA" id="ARBA00022801"/>
    </source>
</evidence>
<reference evidence="5" key="1">
    <citation type="submission" date="2021-04" db="EMBL/GenBank/DDBJ databases">
        <title>Genome based classification of Actinospica acidithermotolerans sp. nov., an actinobacterium isolated from an Indonesian hot spring.</title>
        <authorList>
            <person name="Kusuma A.B."/>
            <person name="Putra K.E."/>
            <person name="Nafisah S."/>
            <person name="Loh J."/>
            <person name="Nouioui I."/>
            <person name="Goodfellow M."/>
        </authorList>
    </citation>
    <scope>NUCLEOTIDE SEQUENCE</scope>
    <source>
        <strain evidence="5">DSM 45618</strain>
    </source>
</reference>
<dbReference type="RefSeq" id="WP_211469418.1">
    <property type="nucleotide sequence ID" value="NZ_JAGSXH010000068.1"/>
</dbReference>
<comment type="caution">
    <text evidence="5">The sequence shown here is derived from an EMBL/GenBank/DDBJ whole genome shotgun (WGS) entry which is preliminary data.</text>
</comment>
<evidence type="ECO:0000256" key="2">
    <source>
        <dbReference type="ARBA" id="ARBA00022723"/>
    </source>
</evidence>
<keyword evidence="2" id="KW-0479">Metal-binding</keyword>
<dbReference type="Gene3D" id="3.40.50.1000">
    <property type="entry name" value="HAD superfamily/HAD-like"/>
    <property type="match status" value="1"/>
</dbReference>
<dbReference type="NCBIfam" id="TIGR01490">
    <property type="entry name" value="HAD-SF-IB-hyp1"/>
    <property type="match status" value="1"/>
</dbReference>
<keyword evidence="4" id="KW-0460">Magnesium</keyword>
<dbReference type="FunFam" id="3.40.50.1000:FF:000025">
    <property type="entry name" value="HAD hydrolase, family IB"/>
    <property type="match status" value="1"/>
</dbReference>
<dbReference type="InterPro" id="IPR006385">
    <property type="entry name" value="HAD_hydro_SerB1"/>
</dbReference>
<dbReference type="PANTHER" id="PTHR43344:SF15">
    <property type="entry name" value="PHOSPHOSERINE PHOSPHATASE SERB1"/>
    <property type="match status" value="1"/>
</dbReference>
<dbReference type="InterPro" id="IPR036412">
    <property type="entry name" value="HAD-like_sf"/>
</dbReference>
<dbReference type="EMBL" id="JAGSXH010000068">
    <property type="protein sequence ID" value="MBS2965060.1"/>
    <property type="molecule type" value="Genomic_DNA"/>
</dbReference>
<organism evidence="5 6">
    <name type="scientific">Actinocrinis puniceicyclus</name>
    <dbReference type="NCBI Taxonomy" id="977794"/>
    <lineage>
        <taxon>Bacteria</taxon>
        <taxon>Bacillati</taxon>
        <taxon>Actinomycetota</taxon>
        <taxon>Actinomycetes</taxon>
        <taxon>Catenulisporales</taxon>
        <taxon>Actinospicaceae</taxon>
        <taxon>Actinocrinis</taxon>
    </lineage>
</organism>
<keyword evidence="6" id="KW-1185">Reference proteome</keyword>
<dbReference type="InterPro" id="IPR023214">
    <property type="entry name" value="HAD_sf"/>
</dbReference>
<sequence length="295" mass="31637">MAPGLDAPSLVDLELLRSAARPRASDPRRHGPRTAAFFDLDNTLVQGASLFHLARGLAAHRMLTGRDIARFGLSQLTFRIRGERAGQVESTRRRALSFAAGHAVTEMTEICRSVFEDYLERKIWPGTRALAQAHLNRGEPVWLLTAAPNELADIVAQRLGLTGALGTVAEAVDGVYSGRVCGDILHGPAKGVAMRALAEREGYTLTSCHAYSDSANDLPMLTAVGHPHAVNPDHKLRHHAQRQGWPVIEYRTGVRLMRIGLPSSAAVGATASAVAAGAALRRAGRRREATDSVAG</sequence>
<evidence type="ECO:0000313" key="5">
    <source>
        <dbReference type="EMBL" id="MBS2965060.1"/>
    </source>
</evidence>
<evidence type="ECO:0000256" key="4">
    <source>
        <dbReference type="ARBA" id="ARBA00022842"/>
    </source>
</evidence>
<dbReference type="PANTHER" id="PTHR43344">
    <property type="entry name" value="PHOSPHOSERINE PHOSPHATASE"/>
    <property type="match status" value="1"/>
</dbReference>
<keyword evidence="3 5" id="KW-0378">Hydrolase</keyword>
<name>A0A8J7WQV9_9ACTN</name>
<dbReference type="InterPro" id="IPR050582">
    <property type="entry name" value="HAD-like_SerB"/>
</dbReference>
<protein>
    <submittedName>
        <fullName evidence="5">HAD-IB family hydrolase</fullName>
    </submittedName>
</protein>
<dbReference type="CDD" id="cd02612">
    <property type="entry name" value="HAD_PGPPase"/>
    <property type="match status" value="1"/>
</dbReference>
<evidence type="ECO:0000256" key="1">
    <source>
        <dbReference type="ARBA" id="ARBA00009184"/>
    </source>
</evidence>
<dbReference type="Proteomes" id="UP000677913">
    <property type="component" value="Unassembled WGS sequence"/>
</dbReference>
<dbReference type="AlphaFoldDB" id="A0A8J7WQV9"/>
<dbReference type="GO" id="GO:0046872">
    <property type="term" value="F:metal ion binding"/>
    <property type="evidence" value="ECO:0007669"/>
    <property type="project" value="UniProtKB-KW"/>
</dbReference>
<accession>A0A8J7WQV9</accession>
<gene>
    <name evidence="5" type="ORF">KGA66_18530</name>
</gene>